<feature type="domain" description="Thioredoxin-like fold" evidence="9">
    <location>
        <begin position="138"/>
        <end position="262"/>
    </location>
</feature>
<dbReference type="Gene3D" id="3.10.450.70">
    <property type="entry name" value="Disulphide bond isomerase, DsbC/G, N-terminal"/>
    <property type="match status" value="1"/>
</dbReference>
<dbReference type="InterPro" id="IPR036249">
    <property type="entry name" value="Thioredoxin-like_sf"/>
</dbReference>
<dbReference type="PANTHER" id="PTHR35272">
    <property type="entry name" value="THIOL:DISULFIDE INTERCHANGE PROTEIN DSBC-RELATED"/>
    <property type="match status" value="1"/>
</dbReference>
<feature type="signal peptide" evidence="7">
    <location>
        <begin position="1"/>
        <end position="31"/>
    </location>
</feature>
<comment type="function">
    <text evidence="7">Required for disulfide bond formation in some periplasmic proteins. Acts by transferring its disulfide bond to other proteins and is reduced in the process.</text>
</comment>
<dbReference type="InterPro" id="IPR051470">
    <property type="entry name" value="Thiol:disulfide_interchange"/>
</dbReference>
<dbReference type="Proteomes" id="UP000004210">
    <property type="component" value="Unassembled WGS sequence"/>
</dbReference>
<keyword evidence="3 7" id="KW-0732">Signal</keyword>
<evidence type="ECO:0000313" key="11">
    <source>
        <dbReference type="Proteomes" id="UP000004210"/>
    </source>
</evidence>
<feature type="domain" description="Disulphide bond isomerase DsbC/G N-terminal" evidence="8">
    <location>
        <begin position="46"/>
        <end position="112"/>
    </location>
</feature>
<evidence type="ECO:0000256" key="6">
    <source>
        <dbReference type="ARBA" id="ARBA00023284"/>
    </source>
</evidence>
<gene>
    <name evidence="10" type="ORF">UU9_16541</name>
</gene>
<reference evidence="10 11" key="1">
    <citation type="journal article" date="2012" name="J. Bacteriol.">
        <title>Genome sequences for six rhodanobacter strains, isolated from soils and the terrestrial subsurface, with variable denitrification capabilities.</title>
        <authorList>
            <person name="Kostka J.E."/>
            <person name="Green S.J."/>
            <person name="Rishishwar L."/>
            <person name="Prakash O."/>
            <person name="Katz L.S."/>
            <person name="Marino-Ramirez L."/>
            <person name="Jordan I.K."/>
            <person name="Munk C."/>
            <person name="Ivanova N."/>
            <person name="Mikhailova N."/>
            <person name="Watson D.B."/>
            <person name="Brown S.D."/>
            <person name="Palumbo A.V."/>
            <person name="Brooks S.C."/>
        </authorList>
    </citation>
    <scope>NUCLEOTIDE SEQUENCE [LARGE SCALE GENOMIC DNA]</scope>
    <source>
        <strain evidence="11">Jip2T</strain>
    </source>
</reference>
<evidence type="ECO:0000256" key="1">
    <source>
        <dbReference type="ARBA" id="ARBA00004418"/>
    </source>
</evidence>
<dbReference type="SUPFAM" id="SSF54423">
    <property type="entry name" value="DsbC/DsbG N-terminal domain-like"/>
    <property type="match status" value="1"/>
</dbReference>
<proteinExistence type="inferred from homology"/>
<comment type="caution">
    <text evidence="10">The sequence shown here is derived from an EMBL/GenBank/DDBJ whole genome shotgun (WGS) entry which is preliminary data.</text>
</comment>
<keyword evidence="4 7" id="KW-0574">Periplasm</keyword>
<comment type="similarity">
    <text evidence="2 7">Belongs to the thioredoxin family. DsbC subfamily.</text>
</comment>
<protein>
    <recommendedName>
        <fullName evidence="7">Thiol:disulfide interchange protein</fullName>
    </recommendedName>
</protein>
<dbReference type="eggNOG" id="COG1651">
    <property type="taxonomic scope" value="Bacteria"/>
</dbReference>
<dbReference type="STRING" id="1163408.UU9_16541"/>
<evidence type="ECO:0000259" key="8">
    <source>
        <dbReference type="Pfam" id="PF10411"/>
    </source>
</evidence>
<dbReference type="PATRIC" id="fig|1163408.3.peg.3352"/>
<dbReference type="PROSITE" id="PS00194">
    <property type="entry name" value="THIOREDOXIN_1"/>
    <property type="match status" value="1"/>
</dbReference>
<evidence type="ECO:0000259" key="9">
    <source>
        <dbReference type="Pfam" id="PF13098"/>
    </source>
</evidence>
<evidence type="ECO:0000256" key="7">
    <source>
        <dbReference type="RuleBase" id="RU364038"/>
    </source>
</evidence>
<name>I4VJ75_9GAMM</name>
<dbReference type="SUPFAM" id="SSF52833">
    <property type="entry name" value="Thioredoxin-like"/>
    <property type="match status" value="1"/>
</dbReference>
<evidence type="ECO:0000313" key="10">
    <source>
        <dbReference type="EMBL" id="EIL87266.1"/>
    </source>
</evidence>
<dbReference type="Pfam" id="PF10411">
    <property type="entry name" value="DsbC_N"/>
    <property type="match status" value="1"/>
</dbReference>
<dbReference type="InterPro" id="IPR012336">
    <property type="entry name" value="Thioredoxin-like_fold"/>
</dbReference>
<evidence type="ECO:0000256" key="2">
    <source>
        <dbReference type="ARBA" id="ARBA00009813"/>
    </source>
</evidence>
<evidence type="ECO:0000256" key="3">
    <source>
        <dbReference type="ARBA" id="ARBA00022729"/>
    </source>
</evidence>
<dbReference type="CDD" id="cd03020">
    <property type="entry name" value="DsbA_DsbC_DsbG"/>
    <property type="match status" value="1"/>
</dbReference>
<dbReference type="InterPro" id="IPR017937">
    <property type="entry name" value="Thioredoxin_CS"/>
</dbReference>
<dbReference type="InterPro" id="IPR018950">
    <property type="entry name" value="DiS-bond_isomerase_DsbC/G_N"/>
</dbReference>
<organism evidence="10 11">
    <name type="scientific">Rhodanobacter fulvus Jip2</name>
    <dbReference type="NCBI Taxonomy" id="1163408"/>
    <lineage>
        <taxon>Bacteria</taxon>
        <taxon>Pseudomonadati</taxon>
        <taxon>Pseudomonadota</taxon>
        <taxon>Gammaproteobacteria</taxon>
        <taxon>Lysobacterales</taxon>
        <taxon>Rhodanobacteraceae</taxon>
        <taxon>Rhodanobacter</taxon>
    </lineage>
</organism>
<keyword evidence="11" id="KW-1185">Reference proteome</keyword>
<keyword evidence="5" id="KW-1015">Disulfide bond</keyword>
<feature type="chain" id="PRO_5010004881" description="Thiol:disulfide interchange protein" evidence="7">
    <location>
        <begin position="32"/>
        <end position="269"/>
    </location>
</feature>
<accession>I4VJ75</accession>
<dbReference type="AlphaFoldDB" id="I4VJ75"/>
<dbReference type="Gene3D" id="3.40.30.10">
    <property type="entry name" value="Glutaredoxin"/>
    <property type="match status" value="1"/>
</dbReference>
<sequence>MPGQAGSNEVVMSKKWLLATCAGLMVASVMAMGAASAVEPAPLKVTPAVNTMVRNALKTLAPGVQVDAVEPAALPGFYQVIASGQLMYLSSDGRYLLNGDLIDLAQKKNVSNAAWARFRKAELAKVPASQRIVFAPAHPKYTVTVFTDVNCGYCRALHEHIAAFNKAGIAVEYLAWPREGVASTSGKPTATYSEMSSIWCAADRKAAFSAAIAGKAPPAATCTNPVADQFDLGMKLGVSGTPTIVAPDGRTLGGYVTPAQLLVALQQGD</sequence>
<dbReference type="Pfam" id="PF13098">
    <property type="entry name" value="Thioredoxin_2"/>
    <property type="match status" value="1"/>
</dbReference>
<evidence type="ECO:0000256" key="5">
    <source>
        <dbReference type="ARBA" id="ARBA00023157"/>
    </source>
</evidence>
<dbReference type="GO" id="GO:0016853">
    <property type="term" value="F:isomerase activity"/>
    <property type="evidence" value="ECO:0007669"/>
    <property type="project" value="UniProtKB-KW"/>
</dbReference>
<keyword evidence="6 7" id="KW-0676">Redox-active center</keyword>
<dbReference type="InterPro" id="IPR033954">
    <property type="entry name" value="DiS-bond_Isoase_DsbC/G"/>
</dbReference>
<dbReference type="GO" id="GO:0042597">
    <property type="term" value="C:periplasmic space"/>
    <property type="evidence" value="ECO:0007669"/>
    <property type="project" value="UniProtKB-SubCell"/>
</dbReference>
<comment type="subcellular location">
    <subcellularLocation>
        <location evidence="1 7">Periplasm</location>
    </subcellularLocation>
</comment>
<evidence type="ECO:0000256" key="4">
    <source>
        <dbReference type="ARBA" id="ARBA00022764"/>
    </source>
</evidence>
<keyword evidence="10" id="KW-0413">Isomerase</keyword>
<dbReference type="PANTHER" id="PTHR35272:SF3">
    <property type="entry name" value="THIOL:DISULFIDE INTERCHANGE PROTEIN DSBC"/>
    <property type="match status" value="1"/>
</dbReference>
<dbReference type="InterPro" id="IPR009094">
    <property type="entry name" value="DiS-bond_isomerase_DsbC/G_N_sf"/>
</dbReference>
<dbReference type="EMBL" id="AJXU01000081">
    <property type="protein sequence ID" value="EIL87266.1"/>
    <property type="molecule type" value="Genomic_DNA"/>
</dbReference>